<protein>
    <submittedName>
        <fullName evidence="4">Esterase-like activity of phytase family protein</fullName>
    </submittedName>
</protein>
<dbReference type="SUPFAM" id="SSF50952">
    <property type="entry name" value="Soluble quinoprotein glucose dehydrogenase"/>
    <property type="match status" value="1"/>
</dbReference>
<dbReference type="Proteomes" id="UP001501218">
    <property type="component" value="Unassembled WGS sequence"/>
</dbReference>
<dbReference type="Pfam" id="PF13449">
    <property type="entry name" value="Phytase-like"/>
    <property type="match status" value="1"/>
</dbReference>
<dbReference type="PANTHER" id="PTHR37957:SF1">
    <property type="entry name" value="PHYTASE-LIKE DOMAIN-CONTAINING PROTEIN"/>
    <property type="match status" value="1"/>
</dbReference>
<reference evidence="5" key="1">
    <citation type="journal article" date="2019" name="Int. J. Syst. Evol. Microbiol.">
        <title>The Global Catalogue of Microorganisms (GCM) 10K type strain sequencing project: providing services to taxonomists for standard genome sequencing and annotation.</title>
        <authorList>
            <consortium name="The Broad Institute Genomics Platform"/>
            <consortium name="The Broad Institute Genome Sequencing Center for Infectious Disease"/>
            <person name="Wu L."/>
            <person name="Ma J."/>
        </authorList>
    </citation>
    <scope>NUCLEOTIDE SEQUENCE [LARGE SCALE GENOMIC DNA]</scope>
    <source>
        <strain evidence="5">JCM 16221</strain>
    </source>
</reference>
<evidence type="ECO:0000256" key="2">
    <source>
        <dbReference type="SAM" id="SignalP"/>
    </source>
</evidence>
<evidence type="ECO:0000313" key="5">
    <source>
        <dbReference type="Proteomes" id="UP001501218"/>
    </source>
</evidence>
<keyword evidence="2" id="KW-0732">Signal</keyword>
<keyword evidence="5" id="KW-1185">Reference proteome</keyword>
<evidence type="ECO:0000256" key="1">
    <source>
        <dbReference type="SAM" id="MobiDB-lite"/>
    </source>
</evidence>
<feature type="domain" description="Phytase-like" evidence="3">
    <location>
        <begin position="51"/>
        <end position="345"/>
    </location>
</feature>
<dbReference type="EMBL" id="BAAARA010000002">
    <property type="protein sequence ID" value="GAA2334650.1"/>
    <property type="molecule type" value="Genomic_DNA"/>
</dbReference>
<feature type="signal peptide" evidence="2">
    <location>
        <begin position="1"/>
        <end position="28"/>
    </location>
</feature>
<organism evidence="4 5">
    <name type="scientific">Saccharopolyspora halophila</name>
    <dbReference type="NCBI Taxonomy" id="405551"/>
    <lineage>
        <taxon>Bacteria</taxon>
        <taxon>Bacillati</taxon>
        <taxon>Actinomycetota</taxon>
        <taxon>Actinomycetes</taxon>
        <taxon>Pseudonocardiales</taxon>
        <taxon>Pseudonocardiaceae</taxon>
        <taxon>Saccharopolyspora</taxon>
    </lineage>
</organism>
<dbReference type="PANTHER" id="PTHR37957">
    <property type="entry name" value="BLR7070 PROTEIN"/>
    <property type="match status" value="1"/>
</dbReference>
<sequence>MLSHMVTTPRALPAAVLLAAVTAPVATADPAPRTELIGETTLPHAMRFEGTTVGGLSGIDHDPATDEYLLISDDRSQRQPARTYTGRFEGGEFRLTGTHPLLRPDGSTYPPGSVDPEDVRYDPRSGRTWWTSEGERGDRLIDPAIRSAGADGRHTGGIPIADNLRMAAETGPGQNEALEGLTFAAGGALLVTAMEGPLLQDGESPTTEHGALARLTVQDRTGRVLGQHAYPLDPVFAESPTGDAGNNGISAILSDGRGGYLVVERSYVSGVGNSIRIYRADPRGATDVQHVDSLADAEVRPVRKRLLADLSEFDLSAVDNIEGITWGPRLPDGRRTLVLVSDDNFSAGQTTQLITLAVR</sequence>
<gene>
    <name evidence="4" type="ORF">GCM10009854_07970</name>
</gene>
<dbReference type="InterPro" id="IPR027372">
    <property type="entry name" value="Phytase-like_dom"/>
</dbReference>
<feature type="region of interest" description="Disordered" evidence="1">
    <location>
        <begin position="93"/>
        <end position="120"/>
    </location>
</feature>
<comment type="caution">
    <text evidence="4">The sequence shown here is derived from an EMBL/GenBank/DDBJ whole genome shotgun (WGS) entry which is preliminary data.</text>
</comment>
<evidence type="ECO:0000259" key="3">
    <source>
        <dbReference type="Pfam" id="PF13449"/>
    </source>
</evidence>
<dbReference type="InterPro" id="IPR011041">
    <property type="entry name" value="Quinoprot_gluc/sorb_DH_b-prop"/>
</dbReference>
<accession>A0ABP5SQG9</accession>
<proteinExistence type="predicted"/>
<name>A0ABP5SQG9_9PSEU</name>
<feature type="chain" id="PRO_5045790548" evidence="2">
    <location>
        <begin position="29"/>
        <end position="359"/>
    </location>
</feature>
<evidence type="ECO:0000313" key="4">
    <source>
        <dbReference type="EMBL" id="GAA2334650.1"/>
    </source>
</evidence>